<dbReference type="AlphaFoldDB" id="A0A382CV39"/>
<organism evidence="1">
    <name type="scientific">marine metagenome</name>
    <dbReference type="NCBI Taxonomy" id="408172"/>
    <lineage>
        <taxon>unclassified sequences</taxon>
        <taxon>metagenomes</taxon>
        <taxon>ecological metagenomes</taxon>
    </lineage>
</organism>
<protein>
    <recommendedName>
        <fullName evidence="2">DUF5723 domain-containing protein</fullName>
    </recommendedName>
</protein>
<gene>
    <name evidence="1" type="ORF">METZ01_LOCUS182566</name>
</gene>
<dbReference type="Gene3D" id="2.40.160.60">
    <property type="entry name" value="Outer membrane protein transport protein (OMPP1/FadL/TodX)"/>
    <property type="match status" value="1"/>
</dbReference>
<proteinExistence type="predicted"/>
<dbReference type="EMBL" id="UINC01036164">
    <property type="protein sequence ID" value="SVB29712.1"/>
    <property type="molecule type" value="Genomic_DNA"/>
</dbReference>
<feature type="non-terminal residue" evidence="1">
    <location>
        <position position="395"/>
    </location>
</feature>
<reference evidence="1" key="1">
    <citation type="submission" date="2018-05" db="EMBL/GenBank/DDBJ databases">
        <authorList>
            <person name="Lanie J.A."/>
            <person name="Ng W.-L."/>
            <person name="Kazmierczak K.M."/>
            <person name="Andrzejewski T.M."/>
            <person name="Davidsen T.M."/>
            <person name="Wayne K.J."/>
            <person name="Tettelin H."/>
            <person name="Glass J.I."/>
            <person name="Rusch D."/>
            <person name="Podicherti R."/>
            <person name="Tsui H.-C.T."/>
            <person name="Winkler M.E."/>
        </authorList>
    </citation>
    <scope>NUCLEOTIDE SEQUENCE</scope>
</reference>
<accession>A0A382CV39</accession>
<evidence type="ECO:0000313" key="1">
    <source>
        <dbReference type="EMBL" id="SVB29712.1"/>
    </source>
</evidence>
<evidence type="ECO:0008006" key="2">
    <source>
        <dbReference type="Google" id="ProtNLM"/>
    </source>
</evidence>
<sequence length="395" mass="43966">MNKFLLVLLAGFTSAGYSQFLFNRITGTDPYLVSARSFALGQTTYSENSTRLLLINPAGLWRLGDGFSSEYHLGGNIGLERRGFDLKDFFGDYLTTSDYVVNHTNRSFSGLGISGSRTYGTTQVSAALSVDPLTSFAYKYLEEIRGKESCDDGIICNKDPLLGYHRLETRGQLDRFSFGLGIRYKLDDRFTLNWGIAYHKIPESSVHDIFMADTLQIMDGYLGKIHPADNVENTQGDGFFSYGFELNTWKGLHFSFAFDPKLIIESDFNTPSVLDSSSGLPLFIAGDTLSFQIEGVHYVKPSRLSLGVGYTTHGTTPILVTVDYTVIDSYSLKLVNNQIFHMLRSASWHLGLEYITTSQIPVRVGLVFKQSPFQVLDPQTVFTVGSSKSFGDLQV</sequence>
<name>A0A382CV39_9ZZZZ</name>